<dbReference type="Proteomes" id="UP000541058">
    <property type="component" value="Unassembled WGS sequence"/>
</dbReference>
<evidence type="ECO:0000313" key="2">
    <source>
        <dbReference type="Proteomes" id="UP000541058"/>
    </source>
</evidence>
<sequence length="286" mass="34048">MNRTLGRKIKTALKILPDNLYLKLIYLLIYKRRLNLRNPQYWTEKMQYKKLYHRSERYTTVADKIKLRDYAYEKLNTDLTPEILWIGKDPQEIPFDKLPNAFVIKTNHGIGTNLIVTNKHELNQQEAIEAVNRWLDYDYFYPERQWAYKKIDRKVLVEKLLYDAEGRIPADMKLYMFNGKLGAINIHIDRFTENHQNIMVDKDFNLLHSEVPISTDLQHLKPKRFDQMVVCAEKLSSEFDFIRVDFYDLGDQFALSELTHYPAAGIKRMPKELDLQLGEIWELSVD</sequence>
<evidence type="ECO:0000313" key="1">
    <source>
        <dbReference type="EMBL" id="NLJ19270.1"/>
    </source>
</evidence>
<dbReference type="AlphaFoldDB" id="A0A7X8C5E9"/>
<protein>
    <recommendedName>
        <fullName evidence="3">Glycosyl transferase</fullName>
    </recommendedName>
</protein>
<dbReference type="RefSeq" id="WP_276649700.1">
    <property type="nucleotide sequence ID" value="NZ_JAAYSM010000378.1"/>
</dbReference>
<dbReference type="EMBL" id="JAAYSM010000378">
    <property type="protein sequence ID" value="NLJ19270.1"/>
    <property type="molecule type" value="Genomic_DNA"/>
</dbReference>
<dbReference type="InterPro" id="IPR029465">
    <property type="entry name" value="ATPgrasp_TupA"/>
</dbReference>
<comment type="caution">
    <text evidence="1">The sequence shown here is derived from an EMBL/GenBank/DDBJ whole genome shotgun (WGS) entry which is preliminary data.</text>
</comment>
<evidence type="ECO:0008006" key="3">
    <source>
        <dbReference type="Google" id="ProtNLM"/>
    </source>
</evidence>
<name>A0A7X8C5E9_9LACT</name>
<reference evidence="1 2" key="1">
    <citation type="journal article" date="2020" name="Biotechnol. Biofuels">
        <title>New insights from the biogas microbiome by comprehensive genome-resolved metagenomics of nearly 1600 species originating from multiple anaerobic digesters.</title>
        <authorList>
            <person name="Campanaro S."/>
            <person name="Treu L."/>
            <person name="Rodriguez-R L.M."/>
            <person name="Kovalovszki A."/>
            <person name="Ziels R.M."/>
            <person name="Maus I."/>
            <person name="Zhu X."/>
            <person name="Kougias P.G."/>
            <person name="Basile A."/>
            <person name="Luo G."/>
            <person name="Schluter A."/>
            <person name="Konstantinidis K.T."/>
            <person name="Angelidaki I."/>
        </authorList>
    </citation>
    <scope>NUCLEOTIDE SEQUENCE [LARGE SCALE GENOMIC DNA]</scope>
    <source>
        <strain evidence="1">AS23ysBPME_34</strain>
    </source>
</reference>
<organism evidence="1 2">
    <name type="scientific">Globicatella sulfidifaciens</name>
    <dbReference type="NCBI Taxonomy" id="136093"/>
    <lineage>
        <taxon>Bacteria</taxon>
        <taxon>Bacillati</taxon>
        <taxon>Bacillota</taxon>
        <taxon>Bacilli</taxon>
        <taxon>Lactobacillales</taxon>
        <taxon>Aerococcaceae</taxon>
        <taxon>Globicatella</taxon>
    </lineage>
</organism>
<gene>
    <name evidence="1" type="ORF">GX355_10485</name>
</gene>
<dbReference type="Pfam" id="PF14305">
    <property type="entry name" value="ATPgrasp_TupA"/>
    <property type="match status" value="1"/>
</dbReference>
<accession>A0A7X8C5E9</accession>
<proteinExistence type="predicted"/>